<dbReference type="Pfam" id="PF04828">
    <property type="entry name" value="GFA"/>
    <property type="match status" value="1"/>
</dbReference>
<sequence length="132" mass="14332">MAVVKGSCLCGAVKFQIEGEIKALTYCHCRMCQKAHGFAFGAYLVTGKDSFVMLGGVENVRIHRSSSNVSRTFCADCGSNLQFIRDGRDDIGVAAGVLDDDPGLQASKQIYCDSKAAWHPLQEDVPHFAERS</sequence>
<accession>Q2SE86</accession>
<name>Q2SE86_HAHCH</name>
<dbReference type="GO" id="GO:0046872">
    <property type="term" value="F:metal ion binding"/>
    <property type="evidence" value="ECO:0007669"/>
    <property type="project" value="UniProtKB-KW"/>
</dbReference>
<dbReference type="Gene3D" id="3.90.1590.10">
    <property type="entry name" value="glutathione-dependent formaldehyde- activating enzyme (gfa)"/>
    <property type="match status" value="1"/>
</dbReference>
<dbReference type="STRING" id="349521.HCH_04332"/>
<protein>
    <submittedName>
        <fullName evidence="6">Uncharacterized conserved protein</fullName>
    </submittedName>
</protein>
<gene>
    <name evidence="6" type="ordered locus">HCH_04332</name>
</gene>
<reference evidence="6 7" key="1">
    <citation type="journal article" date="2005" name="Nucleic Acids Res.">
        <title>Genomic blueprint of Hahella chejuensis, a marine microbe producing an algicidal agent.</title>
        <authorList>
            <person name="Jeong H."/>
            <person name="Yim J.H."/>
            <person name="Lee C."/>
            <person name="Choi S.-H."/>
            <person name="Park Y.K."/>
            <person name="Yoon S.H."/>
            <person name="Hur C.-G."/>
            <person name="Kang H.-Y."/>
            <person name="Kim D."/>
            <person name="Lee H.H."/>
            <person name="Park K.H."/>
            <person name="Park S.-H."/>
            <person name="Park H.-S."/>
            <person name="Lee H.K."/>
            <person name="Oh T.K."/>
            <person name="Kim J.F."/>
        </authorList>
    </citation>
    <scope>NUCLEOTIDE SEQUENCE [LARGE SCALE GENOMIC DNA]</scope>
    <source>
        <strain evidence="6 7">KCTC 2396</strain>
    </source>
</reference>
<comment type="similarity">
    <text evidence="1">Belongs to the Gfa family.</text>
</comment>
<dbReference type="AlphaFoldDB" id="Q2SE86"/>
<dbReference type="PANTHER" id="PTHR33337:SF40">
    <property type="entry name" value="CENP-V_GFA DOMAIN-CONTAINING PROTEIN-RELATED"/>
    <property type="match status" value="1"/>
</dbReference>
<evidence type="ECO:0000256" key="1">
    <source>
        <dbReference type="ARBA" id="ARBA00005495"/>
    </source>
</evidence>
<dbReference type="OrthoDB" id="9786619at2"/>
<proteinExistence type="inferred from homology"/>
<organism evidence="6 7">
    <name type="scientific">Hahella chejuensis (strain KCTC 2396)</name>
    <dbReference type="NCBI Taxonomy" id="349521"/>
    <lineage>
        <taxon>Bacteria</taxon>
        <taxon>Pseudomonadati</taxon>
        <taxon>Pseudomonadota</taxon>
        <taxon>Gammaproteobacteria</taxon>
        <taxon>Oceanospirillales</taxon>
        <taxon>Hahellaceae</taxon>
        <taxon>Hahella</taxon>
    </lineage>
</organism>
<keyword evidence="7" id="KW-1185">Reference proteome</keyword>
<keyword evidence="3" id="KW-0862">Zinc</keyword>
<evidence type="ECO:0000313" key="6">
    <source>
        <dbReference type="EMBL" id="ABC31038.1"/>
    </source>
</evidence>
<dbReference type="HOGENOM" id="CLU_055491_4_2_6"/>
<evidence type="ECO:0000256" key="4">
    <source>
        <dbReference type="ARBA" id="ARBA00023239"/>
    </source>
</evidence>
<keyword evidence="4" id="KW-0456">Lyase</keyword>
<dbReference type="InterPro" id="IPR011057">
    <property type="entry name" value="Mss4-like_sf"/>
</dbReference>
<feature type="domain" description="CENP-V/GFA" evidence="5">
    <location>
        <begin position="4"/>
        <end position="119"/>
    </location>
</feature>
<evidence type="ECO:0000256" key="3">
    <source>
        <dbReference type="ARBA" id="ARBA00022833"/>
    </source>
</evidence>
<dbReference type="KEGG" id="hch:HCH_04332"/>
<dbReference type="PANTHER" id="PTHR33337">
    <property type="entry name" value="GFA DOMAIN-CONTAINING PROTEIN"/>
    <property type="match status" value="1"/>
</dbReference>
<dbReference type="eggNOG" id="COG3791">
    <property type="taxonomic scope" value="Bacteria"/>
</dbReference>
<evidence type="ECO:0000256" key="2">
    <source>
        <dbReference type="ARBA" id="ARBA00022723"/>
    </source>
</evidence>
<dbReference type="Proteomes" id="UP000000238">
    <property type="component" value="Chromosome"/>
</dbReference>
<dbReference type="PROSITE" id="PS51891">
    <property type="entry name" value="CENP_V_GFA"/>
    <property type="match status" value="1"/>
</dbReference>
<evidence type="ECO:0000313" key="7">
    <source>
        <dbReference type="Proteomes" id="UP000000238"/>
    </source>
</evidence>
<dbReference type="SUPFAM" id="SSF51316">
    <property type="entry name" value="Mss4-like"/>
    <property type="match status" value="1"/>
</dbReference>
<dbReference type="EMBL" id="CP000155">
    <property type="protein sequence ID" value="ABC31038.1"/>
    <property type="molecule type" value="Genomic_DNA"/>
</dbReference>
<dbReference type="InterPro" id="IPR006913">
    <property type="entry name" value="CENP-V/GFA"/>
</dbReference>
<dbReference type="GO" id="GO:0016846">
    <property type="term" value="F:carbon-sulfur lyase activity"/>
    <property type="evidence" value="ECO:0007669"/>
    <property type="project" value="InterPro"/>
</dbReference>
<dbReference type="RefSeq" id="WP_011398105.1">
    <property type="nucleotide sequence ID" value="NC_007645.1"/>
</dbReference>
<evidence type="ECO:0000259" key="5">
    <source>
        <dbReference type="PROSITE" id="PS51891"/>
    </source>
</evidence>
<keyword evidence="2" id="KW-0479">Metal-binding</keyword>